<dbReference type="AlphaFoldDB" id="A0A9D4D2U4"/>
<dbReference type="Proteomes" id="UP000828390">
    <property type="component" value="Unassembled WGS sequence"/>
</dbReference>
<comment type="caution">
    <text evidence="2">The sequence shown here is derived from an EMBL/GenBank/DDBJ whole genome shotgun (WGS) entry which is preliminary data.</text>
</comment>
<proteinExistence type="predicted"/>
<dbReference type="EMBL" id="JAIWYP010000011">
    <property type="protein sequence ID" value="KAH3737777.1"/>
    <property type="molecule type" value="Genomic_DNA"/>
</dbReference>
<name>A0A9D4D2U4_DREPO</name>
<feature type="region of interest" description="Disordered" evidence="1">
    <location>
        <begin position="74"/>
        <end position="149"/>
    </location>
</feature>
<feature type="compositionally biased region" description="Basic and acidic residues" evidence="1">
    <location>
        <begin position="127"/>
        <end position="140"/>
    </location>
</feature>
<evidence type="ECO:0000313" key="3">
    <source>
        <dbReference type="Proteomes" id="UP000828390"/>
    </source>
</evidence>
<reference evidence="2" key="2">
    <citation type="submission" date="2020-11" db="EMBL/GenBank/DDBJ databases">
        <authorList>
            <person name="McCartney M.A."/>
            <person name="Auch B."/>
            <person name="Kono T."/>
            <person name="Mallez S."/>
            <person name="Becker A."/>
            <person name="Gohl D.M."/>
            <person name="Silverstein K.A.T."/>
            <person name="Koren S."/>
            <person name="Bechman K.B."/>
            <person name="Herman A."/>
            <person name="Abrahante J.E."/>
            <person name="Garbe J."/>
        </authorList>
    </citation>
    <scope>NUCLEOTIDE SEQUENCE</scope>
    <source>
        <strain evidence="2">Duluth1</strain>
        <tissue evidence="2">Whole animal</tissue>
    </source>
</reference>
<gene>
    <name evidence="2" type="ORF">DPMN_044371</name>
</gene>
<reference evidence="2" key="1">
    <citation type="journal article" date="2019" name="bioRxiv">
        <title>The Genome of the Zebra Mussel, Dreissena polymorpha: A Resource for Invasive Species Research.</title>
        <authorList>
            <person name="McCartney M.A."/>
            <person name="Auch B."/>
            <person name="Kono T."/>
            <person name="Mallez S."/>
            <person name="Zhang Y."/>
            <person name="Obille A."/>
            <person name="Becker A."/>
            <person name="Abrahante J.E."/>
            <person name="Garbe J."/>
            <person name="Badalamenti J.P."/>
            <person name="Herman A."/>
            <person name="Mangelson H."/>
            <person name="Liachko I."/>
            <person name="Sullivan S."/>
            <person name="Sone E.D."/>
            <person name="Koren S."/>
            <person name="Silverstein K.A.T."/>
            <person name="Beckman K.B."/>
            <person name="Gohl D.M."/>
        </authorList>
    </citation>
    <scope>NUCLEOTIDE SEQUENCE</scope>
    <source>
        <strain evidence="2">Duluth1</strain>
        <tissue evidence="2">Whole animal</tissue>
    </source>
</reference>
<evidence type="ECO:0000313" key="2">
    <source>
        <dbReference type="EMBL" id="KAH3737777.1"/>
    </source>
</evidence>
<accession>A0A9D4D2U4</accession>
<evidence type="ECO:0000256" key="1">
    <source>
        <dbReference type="SAM" id="MobiDB-lite"/>
    </source>
</evidence>
<protein>
    <submittedName>
        <fullName evidence="2">Uncharacterized protein</fullName>
    </submittedName>
</protein>
<sequence length="379" mass="42485">MDVLANSIAILHKYIDYLLTLCSNDNLRVFVKSSPVKCYIASCVRLTLLMTAHDPPVVIVCPGWQPFLKRPYEERKPDVSTKEHDSTAGLCESTATDNKDDSDCSRNNNSFQEELKPNSPDGITNGKNHEAESGESHIKSGDYTSNTKTFTQEGNIVEIPNVLPSAEMKICAKNDTVNKLADSSENKVESKNNGLKNMECMKMSHEQQNVKNTSLRLADVECIDPSLFEGIFAILSGSETSTAHDNEMSTVAFEHVQSDNGFGTTLNSIEFVNQPSGIKQEENTTKSEKIAHERAKESKTNENAGKIQVTKERPDFDTEKFKEYTSRGPFADYFVWPLMYLHQDGPMLGKGIAQGCKKKMDNVSRKPFVWWKRMPMSQM</sequence>
<keyword evidence="3" id="KW-1185">Reference proteome</keyword>
<feature type="compositionally biased region" description="Basic and acidic residues" evidence="1">
    <location>
        <begin position="74"/>
        <end position="86"/>
    </location>
</feature>
<organism evidence="2 3">
    <name type="scientific">Dreissena polymorpha</name>
    <name type="common">Zebra mussel</name>
    <name type="synonym">Mytilus polymorpha</name>
    <dbReference type="NCBI Taxonomy" id="45954"/>
    <lineage>
        <taxon>Eukaryota</taxon>
        <taxon>Metazoa</taxon>
        <taxon>Spiralia</taxon>
        <taxon>Lophotrochozoa</taxon>
        <taxon>Mollusca</taxon>
        <taxon>Bivalvia</taxon>
        <taxon>Autobranchia</taxon>
        <taxon>Heteroconchia</taxon>
        <taxon>Euheterodonta</taxon>
        <taxon>Imparidentia</taxon>
        <taxon>Neoheterodontei</taxon>
        <taxon>Myida</taxon>
        <taxon>Dreissenoidea</taxon>
        <taxon>Dreissenidae</taxon>
        <taxon>Dreissena</taxon>
    </lineage>
</organism>